<name>A0AAV0IRB3_9ROSI</name>
<reference evidence="8" key="1">
    <citation type="submission" date="2022-08" db="EMBL/GenBank/DDBJ databases">
        <authorList>
            <person name="Gutierrez-Valencia J."/>
        </authorList>
    </citation>
    <scope>NUCLEOTIDE SEQUENCE</scope>
</reference>
<dbReference type="PANTHER" id="PTHR31234:SF72">
    <property type="entry name" value="NDR1_HIN1-LIKE PROTEIN 6"/>
    <property type="match status" value="1"/>
</dbReference>
<evidence type="ECO:0000256" key="4">
    <source>
        <dbReference type="ARBA" id="ARBA00023136"/>
    </source>
</evidence>
<evidence type="ECO:0000256" key="1">
    <source>
        <dbReference type="ARBA" id="ARBA00004167"/>
    </source>
</evidence>
<accession>A0AAV0IRB3</accession>
<dbReference type="AlphaFoldDB" id="A0AAV0IRB3"/>
<feature type="domain" description="Late embryogenesis abundant protein LEA-2 subgroup" evidence="7">
    <location>
        <begin position="135"/>
        <end position="222"/>
    </location>
</feature>
<evidence type="ECO:0000256" key="6">
    <source>
        <dbReference type="SAM" id="Phobius"/>
    </source>
</evidence>
<protein>
    <recommendedName>
        <fullName evidence="7">Late embryogenesis abundant protein LEA-2 subgroup domain-containing protein</fullName>
    </recommendedName>
</protein>
<evidence type="ECO:0000256" key="3">
    <source>
        <dbReference type="ARBA" id="ARBA00022989"/>
    </source>
</evidence>
<dbReference type="Proteomes" id="UP001154282">
    <property type="component" value="Unassembled WGS sequence"/>
</dbReference>
<gene>
    <name evidence="8" type="ORF">LITE_LOCUS10629</name>
</gene>
<feature type="compositionally biased region" description="Pro residues" evidence="5">
    <location>
        <begin position="42"/>
        <end position="56"/>
    </location>
</feature>
<dbReference type="EMBL" id="CAMGYJ010000004">
    <property type="protein sequence ID" value="CAI0400157.1"/>
    <property type="molecule type" value="Genomic_DNA"/>
</dbReference>
<keyword evidence="3 6" id="KW-1133">Transmembrane helix</keyword>
<keyword evidence="4 6" id="KW-0472">Membrane</keyword>
<keyword evidence="9" id="KW-1185">Reference proteome</keyword>
<keyword evidence="2 6" id="KW-0812">Transmembrane</keyword>
<comment type="subcellular location">
    <subcellularLocation>
        <location evidence="1">Membrane</location>
        <topology evidence="1">Single-pass membrane protein</topology>
    </subcellularLocation>
</comment>
<comment type="caution">
    <text evidence="8">The sequence shown here is derived from an EMBL/GenBank/DDBJ whole genome shotgun (WGS) entry which is preliminary data.</text>
</comment>
<dbReference type="PANTHER" id="PTHR31234">
    <property type="entry name" value="LATE EMBRYOGENESIS ABUNDANT (LEA) HYDROXYPROLINE-RICH GLYCOPROTEIN FAMILY"/>
    <property type="match status" value="1"/>
</dbReference>
<dbReference type="GO" id="GO:0098542">
    <property type="term" value="P:defense response to other organism"/>
    <property type="evidence" value="ECO:0007669"/>
    <property type="project" value="InterPro"/>
</dbReference>
<dbReference type="GO" id="GO:0005886">
    <property type="term" value="C:plasma membrane"/>
    <property type="evidence" value="ECO:0007669"/>
    <property type="project" value="TreeGrafter"/>
</dbReference>
<evidence type="ECO:0000256" key="2">
    <source>
        <dbReference type="ARBA" id="ARBA00022692"/>
    </source>
</evidence>
<evidence type="ECO:0000256" key="5">
    <source>
        <dbReference type="SAM" id="MobiDB-lite"/>
    </source>
</evidence>
<proteinExistence type="predicted"/>
<evidence type="ECO:0000313" key="9">
    <source>
        <dbReference type="Proteomes" id="UP001154282"/>
    </source>
</evidence>
<dbReference type="InterPro" id="IPR044839">
    <property type="entry name" value="NDR1-like"/>
</dbReference>
<organism evidence="8 9">
    <name type="scientific">Linum tenue</name>
    <dbReference type="NCBI Taxonomy" id="586396"/>
    <lineage>
        <taxon>Eukaryota</taxon>
        <taxon>Viridiplantae</taxon>
        <taxon>Streptophyta</taxon>
        <taxon>Embryophyta</taxon>
        <taxon>Tracheophyta</taxon>
        <taxon>Spermatophyta</taxon>
        <taxon>Magnoliopsida</taxon>
        <taxon>eudicotyledons</taxon>
        <taxon>Gunneridae</taxon>
        <taxon>Pentapetalae</taxon>
        <taxon>rosids</taxon>
        <taxon>fabids</taxon>
        <taxon>Malpighiales</taxon>
        <taxon>Linaceae</taxon>
        <taxon>Linum</taxon>
    </lineage>
</organism>
<dbReference type="Pfam" id="PF03168">
    <property type="entry name" value="LEA_2"/>
    <property type="match status" value="1"/>
</dbReference>
<dbReference type="InterPro" id="IPR004864">
    <property type="entry name" value="LEA_2"/>
</dbReference>
<feature type="transmembrane region" description="Helical" evidence="6">
    <location>
        <begin position="79"/>
        <end position="102"/>
    </location>
</feature>
<evidence type="ECO:0000259" key="7">
    <source>
        <dbReference type="Pfam" id="PF03168"/>
    </source>
</evidence>
<evidence type="ECO:0000313" key="8">
    <source>
        <dbReference type="EMBL" id="CAI0400157.1"/>
    </source>
</evidence>
<feature type="region of interest" description="Disordered" evidence="5">
    <location>
        <begin position="1"/>
        <end position="59"/>
    </location>
</feature>
<sequence length="262" mass="28571">MAAHEAQCQRIHPSPAADVESQQPPPARPNQKPISTATWRPPTHPPPIRPPPPPPLAAGAHLLKKPKRSCCSPCKCVCWTLAILLLLTIVLAATAGAIYLIFKPKVPNYSVDSLRITDLTLNMDLSLTAKFDVRVTADNPNDKIGIYYEKGGVISVWYQGTSLCVGPIPRFYQGHRNVTRLHVALAGRNQYGSAVMSAIQQQQATGRIPLELRIHAPVAVKLGALKMRKVKVLGKCLLVVDSLSSSSKIRIQASDCNFKLKL</sequence>